<gene>
    <name evidence="1" type="ORF">ACTOB_006870</name>
</gene>
<organism evidence="1 2">
    <name type="scientific">Actinoplanes oblitus</name>
    <dbReference type="NCBI Taxonomy" id="3040509"/>
    <lineage>
        <taxon>Bacteria</taxon>
        <taxon>Bacillati</taxon>
        <taxon>Actinomycetota</taxon>
        <taxon>Actinomycetes</taxon>
        <taxon>Micromonosporales</taxon>
        <taxon>Micromonosporaceae</taxon>
        <taxon>Actinoplanes</taxon>
    </lineage>
</organism>
<accession>A0ABY8WCI0</accession>
<dbReference type="EMBL" id="CP126980">
    <property type="protein sequence ID" value="WIM94816.1"/>
    <property type="molecule type" value="Genomic_DNA"/>
</dbReference>
<evidence type="ECO:0008006" key="3">
    <source>
        <dbReference type="Google" id="ProtNLM"/>
    </source>
</evidence>
<reference evidence="1 2" key="1">
    <citation type="submission" date="2023-06" db="EMBL/GenBank/DDBJ databases">
        <authorList>
            <person name="Yushchuk O."/>
            <person name="Binda E."/>
            <person name="Ruckert-Reed C."/>
            <person name="Fedorenko V."/>
            <person name="Kalinowski J."/>
            <person name="Marinelli F."/>
        </authorList>
    </citation>
    <scope>NUCLEOTIDE SEQUENCE [LARGE SCALE GENOMIC DNA]</scope>
    <source>
        <strain evidence="1 2">NRRL 3884</strain>
    </source>
</reference>
<proteinExistence type="predicted"/>
<evidence type="ECO:0000313" key="2">
    <source>
        <dbReference type="Proteomes" id="UP001240150"/>
    </source>
</evidence>
<sequence>MSLPPLATVEALAVRLDGEALTGADLARARAALDDVSALVRLEAGVDWVATDGATITAPAAVVAVVLAAALRGYRNPDAFPSESVGSYSYQYAQGSTSAYLTDSEIRVVKAAATGRARAYSIRTPPAYEWPTQPRAPWEAP</sequence>
<dbReference type="Proteomes" id="UP001240150">
    <property type="component" value="Chromosome"/>
</dbReference>
<keyword evidence="2" id="KW-1185">Reference proteome</keyword>
<name>A0ABY8WCI0_9ACTN</name>
<protein>
    <recommendedName>
        <fullName evidence="3">Head-to-tail adaptor</fullName>
    </recommendedName>
</protein>
<evidence type="ECO:0000313" key="1">
    <source>
        <dbReference type="EMBL" id="WIM94816.1"/>
    </source>
</evidence>
<dbReference type="RefSeq" id="WP_284916057.1">
    <property type="nucleotide sequence ID" value="NZ_CP126980.1"/>
</dbReference>